<reference evidence="3" key="1">
    <citation type="journal article" date="2019" name="Int. J. Syst. Evol. Microbiol.">
        <title>The Global Catalogue of Microorganisms (GCM) 10K type strain sequencing project: providing services to taxonomists for standard genome sequencing and annotation.</title>
        <authorList>
            <consortium name="The Broad Institute Genomics Platform"/>
            <consortium name="The Broad Institute Genome Sequencing Center for Infectious Disease"/>
            <person name="Wu L."/>
            <person name="Ma J."/>
        </authorList>
    </citation>
    <scope>NUCLEOTIDE SEQUENCE [LARGE SCALE GENOMIC DNA]</scope>
    <source>
        <strain evidence="3">CCM 8933</strain>
    </source>
</reference>
<accession>A0ABW1S2L0</accession>
<comment type="caution">
    <text evidence="2">The sequence shown here is derived from an EMBL/GenBank/DDBJ whole genome shotgun (WGS) entry which is preliminary data.</text>
</comment>
<organism evidence="2 3">
    <name type="scientific">Lactiplantibacillus daowaiensis</name>
    <dbReference type="NCBI Taxonomy" id="2559918"/>
    <lineage>
        <taxon>Bacteria</taxon>
        <taxon>Bacillati</taxon>
        <taxon>Bacillota</taxon>
        <taxon>Bacilli</taxon>
        <taxon>Lactobacillales</taxon>
        <taxon>Lactobacillaceae</taxon>
        <taxon>Lactiplantibacillus</taxon>
    </lineage>
</organism>
<gene>
    <name evidence="2" type="ORF">ACFP5Y_10570</name>
</gene>
<evidence type="ECO:0000313" key="2">
    <source>
        <dbReference type="EMBL" id="MFC6181666.1"/>
    </source>
</evidence>
<name>A0ABW1S2L0_9LACO</name>
<dbReference type="Gene3D" id="3.40.50.1110">
    <property type="entry name" value="SGNH hydrolase"/>
    <property type="match status" value="1"/>
</dbReference>
<dbReference type="Proteomes" id="UP001596282">
    <property type="component" value="Unassembled WGS sequence"/>
</dbReference>
<proteinExistence type="predicted"/>
<evidence type="ECO:0000313" key="3">
    <source>
        <dbReference type="Proteomes" id="UP001596282"/>
    </source>
</evidence>
<sequence length="252" mass="27592">MRKILCIGSSFGSDGTHYVHDLAASAGVATKVVNLFLPGGMFEQHWANLQSDVPAYLYELNGQFTTEKVSLQTVLAAEDWDDIVSHQASGFTGMQDPACHFAALLYADLKQRVPNARLWLQQTWAFETGCDRDAFAKYDYNEALMYQELTTVYQALATEFNVGLIPVGTVIQNLRQTEAFNVAAGGRSLNRDGMHLDFVYGRYAAGATWAQTLLGLDLKTASLVPESPLVPDETTDSGLVALINEAVMQAKV</sequence>
<dbReference type="InterPro" id="IPR036514">
    <property type="entry name" value="SGNH_hydro_sf"/>
</dbReference>
<dbReference type="Pfam" id="PF16227">
    <property type="entry name" value="DUF4886"/>
    <property type="match status" value="1"/>
</dbReference>
<keyword evidence="3" id="KW-1185">Reference proteome</keyword>
<evidence type="ECO:0000259" key="1">
    <source>
        <dbReference type="Pfam" id="PF16227"/>
    </source>
</evidence>
<feature type="domain" description="DUF4886" evidence="1">
    <location>
        <begin position="3"/>
        <end position="226"/>
    </location>
</feature>
<dbReference type="EMBL" id="JBHSSC010000040">
    <property type="protein sequence ID" value="MFC6181666.1"/>
    <property type="molecule type" value="Genomic_DNA"/>
</dbReference>
<protein>
    <submittedName>
        <fullName evidence="2">DUF4886 domain-containing protein</fullName>
    </submittedName>
</protein>
<dbReference type="RefSeq" id="WP_137628604.1">
    <property type="nucleotide sequence ID" value="NZ_BJDJ01000010.1"/>
</dbReference>
<dbReference type="InterPro" id="IPR032616">
    <property type="entry name" value="DUF4886"/>
</dbReference>